<dbReference type="PROSITE" id="PS51464">
    <property type="entry name" value="SIS"/>
    <property type="match status" value="2"/>
</dbReference>
<dbReference type="PANTHER" id="PTHR10937">
    <property type="entry name" value="GLUCOSAMINE--FRUCTOSE-6-PHOSPHATE AMINOTRANSFERASE, ISOMERIZING"/>
    <property type="match status" value="1"/>
</dbReference>
<accession>A0ABU0M7Y6</accession>
<dbReference type="EC" id="2.6.1.16" evidence="3"/>
<sequence length="319" mass="32694">MGITEQTIVEQFPFWRAALVPRGRLPAAPVTVFVGCGTSYNLALSLAAAANGAGIAAIAVPAREWLDRPTAYWPRWQEASVVALSRSGETTETVAAAAASRAAGIHVTGITCAEGSSLAAESDRVVHAETHPLEGIVMTSSASLMLLMGLQIIGVTVGEDVVAAAEAALAATNTAADALIAGRSHFVYLGGGALYGVALEGALKLLEMSQTYAQAFHPLEYRHGPISLLDERTVAIMLYGDARPDDEAVLVGEMQAKGALVLGFGGPGDVSVPLGVAPALAGLAALPALQLLGERVAGAKGLDTVQPRHLTKVVMLASA</sequence>
<name>A0ABU0M7Y6_9HYPH</name>
<keyword evidence="3" id="KW-0808">Transferase</keyword>
<dbReference type="InterPro" id="IPR001347">
    <property type="entry name" value="SIS_dom"/>
</dbReference>
<gene>
    <name evidence="3" type="ORF">QO015_002664</name>
</gene>
<dbReference type="GO" id="GO:0004360">
    <property type="term" value="F:glutamine-fructose-6-phosphate transaminase (isomerizing) activity"/>
    <property type="evidence" value="ECO:0007669"/>
    <property type="project" value="UniProtKB-EC"/>
</dbReference>
<dbReference type="Pfam" id="PF01380">
    <property type="entry name" value="SIS"/>
    <property type="match status" value="2"/>
</dbReference>
<dbReference type="EMBL" id="JAUSWJ010000001">
    <property type="protein sequence ID" value="MDQ0517051.1"/>
    <property type="molecule type" value="Genomic_DNA"/>
</dbReference>
<evidence type="ECO:0000256" key="1">
    <source>
        <dbReference type="ARBA" id="ARBA00022576"/>
    </source>
</evidence>
<comment type="caution">
    <text evidence="3">The sequence shown here is derived from an EMBL/GenBank/DDBJ whole genome shotgun (WGS) entry which is preliminary data.</text>
</comment>
<dbReference type="SUPFAM" id="SSF53697">
    <property type="entry name" value="SIS domain"/>
    <property type="match status" value="1"/>
</dbReference>
<organism evidence="3 4">
    <name type="scientific">Kaistia geumhonensis</name>
    <dbReference type="NCBI Taxonomy" id="410839"/>
    <lineage>
        <taxon>Bacteria</taxon>
        <taxon>Pseudomonadati</taxon>
        <taxon>Pseudomonadota</taxon>
        <taxon>Alphaproteobacteria</taxon>
        <taxon>Hyphomicrobiales</taxon>
        <taxon>Kaistiaceae</taxon>
        <taxon>Kaistia</taxon>
    </lineage>
</organism>
<dbReference type="Gene3D" id="3.40.50.10490">
    <property type="entry name" value="Glucose-6-phosphate isomerase like protein, domain 1"/>
    <property type="match status" value="2"/>
</dbReference>
<reference evidence="3 4" key="1">
    <citation type="submission" date="2023-07" db="EMBL/GenBank/DDBJ databases">
        <title>Genomic Encyclopedia of Type Strains, Phase IV (KMG-IV): sequencing the most valuable type-strain genomes for metagenomic binning, comparative biology and taxonomic classification.</title>
        <authorList>
            <person name="Goeker M."/>
        </authorList>
    </citation>
    <scope>NUCLEOTIDE SEQUENCE [LARGE SCALE GENOMIC DNA]</scope>
    <source>
        <strain evidence="3 4">B1-1</strain>
    </source>
</reference>
<dbReference type="RefSeq" id="WP_266278790.1">
    <property type="nucleotide sequence ID" value="NZ_JAPKNF010000001.1"/>
</dbReference>
<keyword evidence="4" id="KW-1185">Reference proteome</keyword>
<feature type="domain" description="SIS" evidence="2">
    <location>
        <begin position="175"/>
        <end position="302"/>
    </location>
</feature>
<evidence type="ECO:0000259" key="2">
    <source>
        <dbReference type="PROSITE" id="PS51464"/>
    </source>
</evidence>
<dbReference type="Proteomes" id="UP001223743">
    <property type="component" value="Unassembled WGS sequence"/>
</dbReference>
<keyword evidence="1 3" id="KW-0032">Aminotransferase</keyword>
<dbReference type="InterPro" id="IPR046348">
    <property type="entry name" value="SIS_dom_sf"/>
</dbReference>
<evidence type="ECO:0000313" key="4">
    <source>
        <dbReference type="Proteomes" id="UP001223743"/>
    </source>
</evidence>
<dbReference type="PANTHER" id="PTHR10937:SF4">
    <property type="entry name" value="GLUCOSAMINE-6-PHOSPHATE DEAMINASE"/>
    <property type="match status" value="1"/>
</dbReference>
<dbReference type="InterPro" id="IPR035490">
    <property type="entry name" value="GlmS/FrlB_SIS"/>
</dbReference>
<feature type="domain" description="SIS" evidence="2">
    <location>
        <begin position="19"/>
        <end position="163"/>
    </location>
</feature>
<evidence type="ECO:0000313" key="3">
    <source>
        <dbReference type="EMBL" id="MDQ0517051.1"/>
    </source>
</evidence>
<protein>
    <submittedName>
        <fullName evidence="3">Glucosamine--fructose-6-phosphate aminotransferase (Isomerizing)</fullName>
        <ecNumber evidence="3">2.6.1.16</ecNumber>
    </submittedName>
</protein>
<proteinExistence type="predicted"/>
<dbReference type="CDD" id="cd05009">
    <property type="entry name" value="SIS_GlmS_GlmD_2"/>
    <property type="match status" value="1"/>
</dbReference>